<comment type="caution">
    <text evidence="1">The sequence shown here is derived from an EMBL/GenBank/DDBJ whole genome shotgun (WGS) entry which is preliminary data.</text>
</comment>
<evidence type="ECO:0000313" key="1">
    <source>
        <dbReference type="EMBL" id="PSR24343.1"/>
    </source>
</evidence>
<organism evidence="1 2">
    <name type="scientific">Sulfobacillus benefaciens</name>
    <dbReference type="NCBI Taxonomy" id="453960"/>
    <lineage>
        <taxon>Bacteria</taxon>
        <taxon>Bacillati</taxon>
        <taxon>Bacillota</taxon>
        <taxon>Clostridia</taxon>
        <taxon>Eubacteriales</taxon>
        <taxon>Clostridiales Family XVII. Incertae Sedis</taxon>
        <taxon>Sulfobacillus</taxon>
    </lineage>
</organism>
<proteinExistence type="predicted"/>
<evidence type="ECO:0000313" key="2">
    <source>
        <dbReference type="Proteomes" id="UP000242699"/>
    </source>
</evidence>
<name>A0A2T2WQ49_9FIRM</name>
<accession>A0A2T2WQ49</accession>
<feature type="non-terminal residue" evidence="1">
    <location>
        <position position="71"/>
    </location>
</feature>
<dbReference type="EMBL" id="PXYT01000082">
    <property type="protein sequence ID" value="PSR24343.1"/>
    <property type="molecule type" value="Genomic_DNA"/>
</dbReference>
<dbReference type="AlphaFoldDB" id="A0A2T2WQ49"/>
<sequence length="71" mass="8565">MYRTQSNQIKGLDKNEYEALREMCRYAKNLYNVGLYSIRQYFFAEGRYLRYESNYQVVKDNENYALLQAGV</sequence>
<gene>
    <name evidence="1" type="ORF">C7B43_19360</name>
</gene>
<dbReference type="Proteomes" id="UP000242699">
    <property type="component" value="Unassembled WGS sequence"/>
</dbReference>
<protein>
    <submittedName>
        <fullName evidence="1">Transposase</fullName>
    </submittedName>
</protein>
<reference evidence="1 2" key="1">
    <citation type="journal article" date="2014" name="BMC Genomics">
        <title>Comparison of environmental and isolate Sulfobacillus genomes reveals diverse carbon, sulfur, nitrogen, and hydrogen metabolisms.</title>
        <authorList>
            <person name="Justice N.B."/>
            <person name="Norman A."/>
            <person name="Brown C.T."/>
            <person name="Singh A."/>
            <person name="Thomas B.C."/>
            <person name="Banfield J.F."/>
        </authorList>
    </citation>
    <scope>NUCLEOTIDE SEQUENCE [LARGE SCALE GENOMIC DNA]</scope>
    <source>
        <strain evidence="1">AMDSBA1</strain>
    </source>
</reference>